<dbReference type="PANTHER" id="PTHR40743">
    <property type="entry name" value="NUCLEOTIDE-DIPHOSPHO-SUGAR TRANSFERASE CONTAINING PROTEIN"/>
    <property type="match status" value="1"/>
</dbReference>
<evidence type="ECO:0000313" key="5">
    <source>
        <dbReference type="Proteomes" id="UP000663855"/>
    </source>
</evidence>
<dbReference type="Proteomes" id="UP000663855">
    <property type="component" value="Unassembled WGS sequence"/>
</dbReference>
<dbReference type="Proteomes" id="UP000663856">
    <property type="component" value="Unassembled WGS sequence"/>
</dbReference>
<gene>
    <name evidence="2" type="ORF">CJN711_LOCUS19213</name>
    <name evidence="3" type="ORF">MBJ925_LOCUS1333</name>
    <name evidence="4" type="ORF">WKI299_LOCUS20615</name>
</gene>
<comment type="caution">
    <text evidence="2">The sequence shown here is derived from an EMBL/GenBank/DDBJ whole genome shotgun (WGS) entry which is preliminary data.</text>
</comment>
<evidence type="ECO:0000313" key="3">
    <source>
        <dbReference type="EMBL" id="CAF1916790.1"/>
    </source>
</evidence>
<keyword evidence="1" id="KW-0472">Membrane</keyword>
<dbReference type="AlphaFoldDB" id="A0A815H2X2"/>
<sequence>MFFKQKIFLRYVIVFIASLVLLDLLRLHLFGCDYYSDDGKESKIDLLFQINPNLLSVNLDHLTAFIPDPHPIDVHKSYSCFDIEDLLLITRLPKVLSWIELDNQSNKYISSTNPIHLITQWYHEQNHRRRRELLTVLQMNLLNDAVTSIHFIQYSKNCTVYDDIMLDPNFRVDLLKLKLVISYQTEVNETERLTISKALKYANRVISRGYAVALNLDIFFDRSLNFLQRTPLVDKSTIFYLSRYEVDPTISTSNAHCTDKGYVGSHDTLIFQPPLSKTVIEQFPFELGTWYVEVKIIEDLTLANYTVRNVCKSVRSWHLHSSQVRHRLMPSKRYIPDRLLYLHLRQPEFLLSASCSCFELSHFLPWTIIIFLHFFLT</sequence>
<accession>A0A815H2X2</accession>
<dbReference type="EMBL" id="CAJNOV010008993">
    <property type="protein sequence ID" value="CAF1346782.1"/>
    <property type="molecule type" value="Genomic_DNA"/>
</dbReference>
<reference evidence="2" key="1">
    <citation type="submission" date="2021-02" db="EMBL/GenBank/DDBJ databases">
        <authorList>
            <person name="Nowell W R."/>
        </authorList>
    </citation>
    <scope>NUCLEOTIDE SEQUENCE</scope>
</reference>
<evidence type="ECO:0000256" key="1">
    <source>
        <dbReference type="SAM" id="Phobius"/>
    </source>
</evidence>
<protein>
    <submittedName>
        <fullName evidence="2">Uncharacterized protein</fullName>
    </submittedName>
</protein>
<dbReference type="Proteomes" id="UP000663824">
    <property type="component" value="Unassembled WGS sequence"/>
</dbReference>
<evidence type="ECO:0000313" key="4">
    <source>
        <dbReference type="EMBL" id="CAF2103153.1"/>
    </source>
</evidence>
<feature type="transmembrane region" description="Helical" evidence="1">
    <location>
        <begin position="7"/>
        <end position="25"/>
    </location>
</feature>
<proteinExistence type="predicted"/>
<dbReference type="EMBL" id="CAJNRE010000083">
    <property type="protein sequence ID" value="CAF1916790.1"/>
    <property type="molecule type" value="Genomic_DNA"/>
</dbReference>
<organism evidence="2 5">
    <name type="scientific">Rotaria magnacalcarata</name>
    <dbReference type="NCBI Taxonomy" id="392030"/>
    <lineage>
        <taxon>Eukaryota</taxon>
        <taxon>Metazoa</taxon>
        <taxon>Spiralia</taxon>
        <taxon>Gnathifera</taxon>
        <taxon>Rotifera</taxon>
        <taxon>Eurotatoria</taxon>
        <taxon>Bdelloidea</taxon>
        <taxon>Philodinida</taxon>
        <taxon>Philodinidae</taxon>
        <taxon>Rotaria</taxon>
    </lineage>
</organism>
<name>A0A815H2X2_9BILA</name>
<dbReference type="PANTHER" id="PTHR40743:SF1">
    <property type="entry name" value="POSSIBLE GLYCOSYLTRANSFERASE"/>
    <property type="match status" value="1"/>
</dbReference>
<evidence type="ECO:0000313" key="2">
    <source>
        <dbReference type="EMBL" id="CAF1346782.1"/>
    </source>
</evidence>
<keyword evidence="1" id="KW-0812">Transmembrane</keyword>
<dbReference type="EMBL" id="CAJNRF010008644">
    <property type="protein sequence ID" value="CAF2103153.1"/>
    <property type="molecule type" value="Genomic_DNA"/>
</dbReference>
<keyword evidence="1" id="KW-1133">Transmembrane helix</keyword>